<dbReference type="SUPFAM" id="SSF47240">
    <property type="entry name" value="Ferritin-like"/>
    <property type="match status" value="1"/>
</dbReference>
<dbReference type="RefSeq" id="WP_127804818.1">
    <property type="nucleotide sequence ID" value="NZ_SACY01000004.1"/>
</dbReference>
<comment type="caution">
    <text evidence="1">The sequence shown here is derived from an EMBL/GenBank/DDBJ whole genome shotgun (WGS) entry which is preliminary data.</text>
</comment>
<dbReference type="InterPro" id="IPR009078">
    <property type="entry name" value="Ferritin-like_SF"/>
</dbReference>
<gene>
    <name evidence="1" type="ORF">EOJ36_09715</name>
</gene>
<evidence type="ECO:0000313" key="1">
    <source>
        <dbReference type="EMBL" id="RVU24189.1"/>
    </source>
</evidence>
<name>A0A437PPV3_9BACT</name>
<dbReference type="Proteomes" id="UP000282832">
    <property type="component" value="Unassembled WGS sequence"/>
</dbReference>
<organism evidence="1 2">
    <name type="scientific">Sandaracinomonas limnophila</name>
    <dbReference type="NCBI Taxonomy" id="1862386"/>
    <lineage>
        <taxon>Bacteria</taxon>
        <taxon>Pseudomonadati</taxon>
        <taxon>Bacteroidota</taxon>
        <taxon>Cytophagia</taxon>
        <taxon>Cytophagales</taxon>
        <taxon>Flectobacillaceae</taxon>
        <taxon>Sandaracinomonas</taxon>
    </lineage>
</organism>
<reference evidence="1 2" key="1">
    <citation type="submission" date="2019-01" db="EMBL/GenBank/DDBJ databases">
        <authorList>
            <person name="Chen W.-M."/>
        </authorList>
    </citation>
    <scope>NUCLEOTIDE SEQUENCE [LARGE SCALE GENOMIC DNA]</scope>
    <source>
        <strain evidence="1 2">FSY-15</strain>
    </source>
</reference>
<protein>
    <submittedName>
        <fullName evidence="1">Uncharacterized protein</fullName>
    </submittedName>
</protein>
<dbReference type="EMBL" id="SACY01000004">
    <property type="protein sequence ID" value="RVU24189.1"/>
    <property type="molecule type" value="Genomic_DNA"/>
</dbReference>
<sequence>MSQLGQILEQIVLNPNLHAKFLNTLSYMENVGARKISKFESRSSANLMVLKHAAEEHRHAYFLKKQMYKLIDAGLETYEDQHLLCPKISGLYLDFLDLKVCQWLKKEFKLQGADLKWLAYLLVTYAIEVRADEIYPVYQDVLTRFDQKVHVKSIIIEEEGHLDEMIQQLSNYSDNWEELGQKAIAIEAELFENWTMAIEKELLVLAN</sequence>
<keyword evidence="2" id="KW-1185">Reference proteome</keyword>
<dbReference type="AlphaFoldDB" id="A0A437PPV3"/>
<evidence type="ECO:0000313" key="2">
    <source>
        <dbReference type="Proteomes" id="UP000282832"/>
    </source>
</evidence>
<proteinExistence type="predicted"/>
<dbReference type="OrthoDB" id="338241at2"/>
<accession>A0A437PPV3</accession>